<dbReference type="InterPro" id="IPR002347">
    <property type="entry name" value="SDR_fam"/>
</dbReference>
<evidence type="ECO:0000256" key="3">
    <source>
        <dbReference type="ARBA" id="ARBA00023002"/>
    </source>
</evidence>
<evidence type="ECO:0000313" key="5">
    <source>
        <dbReference type="Proteomes" id="UP000679220"/>
    </source>
</evidence>
<dbReference type="PANTHER" id="PTHR43391:SF14">
    <property type="entry name" value="DEHYDROGENASE_REDUCTASE SDR FAMILY PROTEIN 7-LIKE"/>
    <property type="match status" value="1"/>
</dbReference>
<dbReference type="SUPFAM" id="SSF51735">
    <property type="entry name" value="NAD(P)-binding Rossmann-fold domains"/>
    <property type="match status" value="1"/>
</dbReference>
<comment type="caution">
    <text evidence="4">The sequence shown here is derived from an EMBL/GenBank/DDBJ whole genome shotgun (WGS) entry which is preliminary data.</text>
</comment>
<dbReference type="Gene3D" id="3.40.50.720">
    <property type="entry name" value="NAD(P)-binding Rossmann-like Domain"/>
    <property type="match status" value="1"/>
</dbReference>
<sequence length="235" mass="26240">MHILITGTSSGIGHGLAQEYLARGAKVWGISRRIADDLNREANFHHIQLDLTNHIALSQQLPAFISDTKRFDLVILNAGVLGPVKWMSEVDTDAMRQVMDTNLWSNKVLLDLLFELGKDIRQVVGMSSKASLRSTPGWGPYSLSKAALNMLMNIYAKEHTSTHFIAFAPGLVDSEIQETIWNIKETDKYPAVKRLQEARYTEDMPDSRAAAANLIRGIEKCQELESGSFADVREL</sequence>
<keyword evidence="2" id="KW-0521">NADP</keyword>
<dbReference type="PRINTS" id="PR00081">
    <property type="entry name" value="GDHRDH"/>
</dbReference>
<evidence type="ECO:0000256" key="2">
    <source>
        <dbReference type="ARBA" id="ARBA00022857"/>
    </source>
</evidence>
<evidence type="ECO:0000313" key="4">
    <source>
        <dbReference type="EMBL" id="MBR8537963.1"/>
    </source>
</evidence>
<reference evidence="4" key="1">
    <citation type="journal article" date="2018" name="Int. J. Syst. Evol. Microbiol.">
        <title>Carboxylicivirga sediminis sp. nov., isolated from coastal sediment.</title>
        <authorList>
            <person name="Wang F.Q."/>
            <person name="Ren L.H."/>
            <person name="Zou R.J."/>
            <person name="Sun Y.Z."/>
            <person name="Liu X.J."/>
            <person name="Jiang F."/>
            <person name="Liu L.J."/>
        </authorList>
    </citation>
    <scope>NUCLEOTIDE SEQUENCE</scope>
    <source>
        <strain evidence="4">JR1</strain>
    </source>
</reference>
<dbReference type="Proteomes" id="UP000679220">
    <property type="component" value="Unassembled WGS sequence"/>
</dbReference>
<dbReference type="GO" id="GO:0016491">
    <property type="term" value="F:oxidoreductase activity"/>
    <property type="evidence" value="ECO:0007669"/>
    <property type="project" value="UniProtKB-KW"/>
</dbReference>
<keyword evidence="5" id="KW-1185">Reference proteome</keyword>
<reference evidence="4" key="2">
    <citation type="submission" date="2021-04" db="EMBL/GenBank/DDBJ databases">
        <authorList>
            <person name="Zhang T."/>
            <person name="Zhang Y."/>
            <person name="Lu D."/>
            <person name="Zuo D."/>
            <person name="Du Z."/>
        </authorList>
    </citation>
    <scope>NUCLEOTIDE SEQUENCE</scope>
    <source>
        <strain evidence="4">JR1</strain>
    </source>
</reference>
<gene>
    <name evidence="4" type="ORF">KDU71_20510</name>
</gene>
<dbReference type="PANTHER" id="PTHR43391">
    <property type="entry name" value="RETINOL DEHYDROGENASE-RELATED"/>
    <property type="match status" value="1"/>
</dbReference>
<keyword evidence="3" id="KW-0560">Oxidoreductase</keyword>
<evidence type="ECO:0000256" key="1">
    <source>
        <dbReference type="ARBA" id="ARBA00006484"/>
    </source>
</evidence>
<dbReference type="EMBL" id="JAGTAR010000044">
    <property type="protein sequence ID" value="MBR8537963.1"/>
    <property type="molecule type" value="Genomic_DNA"/>
</dbReference>
<accession>A0A941F744</accession>
<dbReference type="AlphaFoldDB" id="A0A941F744"/>
<protein>
    <submittedName>
        <fullName evidence="4">SDR family NAD(P)-dependent oxidoreductase</fullName>
    </submittedName>
</protein>
<dbReference type="InterPro" id="IPR036291">
    <property type="entry name" value="NAD(P)-bd_dom_sf"/>
</dbReference>
<dbReference type="RefSeq" id="WP_212192987.1">
    <property type="nucleotide sequence ID" value="NZ_JAGTAR010000044.1"/>
</dbReference>
<name>A0A941F744_9BACT</name>
<proteinExistence type="inferred from homology"/>
<dbReference type="Pfam" id="PF00106">
    <property type="entry name" value="adh_short"/>
    <property type="match status" value="1"/>
</dbReference>
<organism evidence="4 5">
    <name type="scientific">Carboxylicivirga sediminis</name>
    <dbReference type="NCBI Taxonomy" id="2006564"/>
    <lineage>
        <taxon>Bacteria</taxon>
        <taxon>Pseudomonadati</taxon>
        <taxon>Bacteroidota</taxon>
        <taxon>Bacteroidia</taxon>
        <taxon>Marinilabiliales</taxon>
        <taxon>Marinilabiliaceae</taxon>
        <taxon>Carboxylicivirga</taxon>
    </lineage>
</organism>
<comment type="similarity">
    <text evidence="1">Belongs to the short-chain dehydrogenases/reductases (SDR) family.</text>
</comment>